<dbReference type="InterPro" id="IPR042618">
    <property type="entry name" value="IQCG"/>
</dbReference>
<dbReference type="PROSITE" id="PS50096">
    <property type="entry name" value="IQ"/>
    <property type="match status" value="1"/>
</dbReference>
<dbReference type="Proteomes" id="UP001190640">
    <property type="component" value="Chromosome 6"/>
</dbReference>
<dbReference type="Pfam" id="PF00612">
    <property type="entry name" value="IQ"/>
    <property type="match status" value="1"/>
</dbReference>
<evidence type="ECO:0000256" key="2">
    <source>
        <dbReference type="ARBA" id="ARBA00008222"/>
    </source>
</evidence>
<feature type="coiled-coil region" evidence="10">
    <location>
        <begin position="195"/>
        <end position="276"/>
    </location>
</feature>
<evidence type="ECO:0000256" key="5">
    <source>
        <dbReference type="ARBA" id="ARBA00022846"/>
    </source>
</evidence>
<sequence>MATASFRLLQVGENFLKRPGPPLPPLDSVQISAVLEDCVDQLAILGHIMPVSYEGKGDAFNVDGEHINEILNCQKDLGTKYHKLMDSRAESQAKIPTELGKIMELGRQLQETGSELKRANHLFSMAAKQSALSADHLKKVQADRQYASNVIEETTDEILTLGTFQTLLRAVNAEKKKKIELHDTILREEIGRKKIKALQKQISDVRKEKEFELQNRNEMIAYLKDQLQEMKAKTDMENRYVKKDAELQVAQTQKKCAEADNELQNEEEKLRSQTDEEIRVHQDIENFLKQQQMIIEEKLEYWMEKYEKDTEAKQQELNSLKASRTADQIALQELAKQCLLCEQVIIEDRKEKEHARRKVEQDALEKKSILKLQAWWRGMMVRRFLGPYKALKKLLEEEPPPKEKGKKGKAGKPGAKKKK</sequence>
<accession>A0AA97JK89</accession>
<dbReference type="AlphaFoldDB" id="A0AA97JK89"/>
<dbReference type="GO" id="GO:0005737">
    <property type="term" value="C:cytoplasm"/>
    <property type="evidence" value="ECO:0007669"/>
    <property type="project" value="TreeGrafter"/>
</dbReference>
<keyword evidence="7" id="KW-0206">Cytoskeleton</keyword>
<gene>
    <name evidence="13" type="primary">IQCG</name>
</gene>
<dbReference type="RefSeq" id="XP_054838676.1">
    <property type="nucleotide sequence ID" value="XM_054982701.1"/>
</dbReference>
<evidence type="ECO:0000256" key="9">
    <source>
        <dbReference type="ARBA" id="ARBA00032183"/>
    </source>
</evidence>
<evidence type="ECO:0000256" key="1">
    <source>
        <dbReference type="ARBA" id="ARBA00004611"/>
    </source>
</evidence>
<evidence type="ECO:0000256" key="11">
    <source>
        <dbReference type="SAM" id="MobiDB-lite"/>
    </source>
</evidence>
<dbReference type="CTD" id="69707"/>
<dbReference type="PANTHER" id="PTHR14871:SF1">
    <property type="entry name" value="DYNEIN REGULATORY COMPLEX PROTEIN 9"/>
    <property type="match status" value="1"/>
</dbReference>
<keyword evidence="4" id="KW-0963">Cytoplasm</keyword>
<evidence type="ECO:0000256" key="3">
    <source>
        <dbReference type="ARBA" id="ARBA00013738"/>
    </source>
</evidence>
<dbReference type="CDD" id="cd23766">
    <property type="entry name" value="IQCG"/>
    <property type="match status" value="1"/>
</dbReference>
<protein>
    <recommendedName>
        <fullName evidence="3">Dynein regulatory complex protein 9</fullName>
    </recommendedName>
    <alternativeName>
        <fullName evidence="9">IQ domain-containing protein G</fullName>
    </alternativeName>
</protein>
<dbReference type="GO" id="GO:0007288">
    <property type="term" value="P:sperm axoneme assembly"/>
    <property type="evidence" value="ECO:0007669"/>
    <property type="project" value="TreeGrafter"/>
</dbReference>
<keyword evidence="12" id="KW-1185">Reference proteome</keyword>
<keyword evidence="10" id="KW-0175">Coiled coil</keyword>
<evidence type="ECO:0000313" key="12">
    <source>
        <dbReference type="Proteomes" id="UP001190640"/>
    </source>
</evidence>
<keyword evidence="6" id="KW-0969">Cilium</keyword>
<feature type="region of interest" description="Disordered" evidence="11">
    <location>
        <begin position="395"/>
        <end position="419"/>
    </location>
</feature>
<dbReference type="KEGG" id="emc:129331978"/>
<dbReference type="GeneID" id="129331978"/>
<organism evidence="12 13">
    <name type="scientific">Eublepharis macularius</name>
    <name type="common">Leopard gecko</name>
    <name type="synonym">Cyrtodactylus macularius</name>
    <dbReference type="NCBI Taxonomy" id="481883"/>
    <lineage>
        <taxon>Eukaryota</taxon>
        <taxon>Metazoa</taxon>
        <taxon>Chordata</taxon>
        <taxon>Craniata</taxon>
        <taxon>Vertebrata</taxon>
        <taxon>Euteleostomi</taxon>
        <taxon>Lepidosauria</taxon>
        <taxon>Squamata</taxon>
        <taxon>Bifurcata</taxon>
        <taxon>Gekkota</taxon>
        <taxon>Eublepharidae</taxon>
        <taxon>Eublepharinae</taxon>
        <taxon>Eublepharis</taxon>
    </lineage>
</organism>
<feature type="compositionally biased region" description="Basic residues" evidence="11">
    <location>
        <begin position="404"/>
        <end position="419"/>
    </location>
</feature>
<dbReference type="PANTHER" id="PTHR14871">
    <property type="entry name" value="DYNEIN REGULATORY COMPLEX PROTEIN 9"/>
    <property type="match status" value="1"/>
</dbReference>
<evidence type="ECO:0000256" key="6">
    <source>
        <dbReference type="ARBA" id="ARBA00023069"/>
    </source>
</evidence>
<evidence type="ECO:0000256" key="8">
    <source>
        <dbReference type="ARBA" id="ARBA00023273"/>
    </source>
</evidence>
<evidence type="ECO:0000313" key="13">
    <source>
        <dbReference type="RefSeq" id="XP_054838676.1"/>
    </source>
</evidence>
<keyword evidence="8" id="KW-0966">Cell projection</keyword>
<evidence type="ECO:0000256" key="4">
    <source>
        <dbReference type="ARBA" id="ARBA00022490"/>
    </source>
</evidence>
<comment type="subcellular location">
    <subcellularLocation>
        <location evidence="1">Cytoplasm</location>
        <location evidence="1">Cytoskeleton</location>
        <location evidence="1">Flagellum axoneme</location>
    </subcellularLocation>
</comment>
<proteinExistence type="inferred from homology"/>
<dbReference type="InterPro" id="IPR000048">
    <property type="entry name" value="IQ_motif_EF-hand-BS"/>
</dbReference>
<keyword evidence="5" id="KW-0282">Flagellum</keyword>
<dbReference type="GO" id="GO:0036126">
    <property type="term" value="C:sperm flagellum"/>
    <property type="evidence" value="ECO:0007669"/>
    <property type="project" value="TreeGrafter"/>
</dbReference>
<evidence type="ECO:0000256" key="7">
    <source>
        <dbReference type="ARBA" id="ARBA00023212"/>
    </source>
</evidence>
<comment type="similarity">
    <text evidence="2">Belongs to the DRC9 family.</text>
</comment>
<evidence type="ECO:0000256" key="10">
    <source>
        <dbReference type="SAM" id="Coils"/>
    </source>
</evidence>
<reference evidence="13" key="1">
    <citation type="submission" date="2025-08" db="UniProtKB">
        <authorList>
            <consortium name="RefSeq"/>
        </authorList>
    </citation>
    <scope>IDENTIFICATION</scope>
    <source>
        <tissue evidence="13">Blood</tissue>
    </source>
</reference>
<name>A0AA97JK89_EUBMA</name>